<accession>A0A450XDA5</accession>
<organism evidence="3">
    <name type="scientific">Candidatus Kentrum sp. MB</name>
    <dbReference type="NCBI Taxonomy" id="2138164"/>
    <lineage>
        <taxon>Bacteria</taxon>
        <taxon>Pseudomonadati</taxon>
        <taxon>Pseudomonadota</taxon>
        <taxon>Gammaproteobacteria</taxon>
        <taxon>Candidatus Kentrum</taxon>
    </lineage>
</organism>
<feature type="transmembrane region" description="Helical" evidence="1">
    <location>
        <begin position="154"/>
        <end position="179"/>
    </location>
</feature>
<dbReference type="EMBL" id="CAADFQ010000002">
    <property type="protein sequence ID" value="VFK27251.1"/>
    <property type="molecule type" value="Genomic_DNA"/>
</dbReference>
<dbReference type="EMBL" id="CAADFO010000016">
    <property type="protein sequence ID" value="VFK25890.1"/>
    <property type="molecule type" value="Genomic_DNA"/>
</dbReference>
<feature type="transmembrane region" description="Helical" evidence="1">
    <location>
        <begin position="200"/>
        <end position="220"/>
    </location>
</feature>
<feature type="transmembrane region" description="Helical" evidence="1">
    <location>
        <begin position="73"/>
        <end position="91"/>
    </location>
</feature>
<gene>
    <name evidence="2" type="ORF">BECKMB1821G_GA0114241_101649</name>
    <name evidence="4" type="ORF">BECKMB1821H_GA0114242_101549</name>
    <name evidence="3" type="ORF">BECKMB1821I_GA0114274_1002100</name>
</gene>
<keyword evidence="1" id="KW-0812">Transmembrane</keyword>
<sequence length="305" mass="32986">MHAFLSRIMRVRSQAIIMAALSLILPPFGFVGGGIMGLATLRNGIAEGALVGGAAMSLAAAAAWVLLGTPAPIVVFMVVTGLPILLLAATLHHTRSLATTMTVAAFCAVIVVIILQVAVDDPLAWWQEQLRAVLIQPAQGPDLNAETTGNLEKLIGALAPMMIGLPAGVMFGAILTLFLSRWWHAILDNPGGFRREFHDLRLDSRLAIATIIIGCIVTFVDRTSGIGNGFLQILVFLYLFQGLAIFHGITAERNASRGWLVGLYALLLLFTDIVMAFLVIIGIIDTWVDFRTRAMDKHKRNLRNL</sequence>
<feature type="transmembrane region" description="Helical" evidence="1">
    <location>
        <begin position="258"/>
        <end position="284"/>
    </location>
</feature>
<reference evidence="3" key="1">
    <citation type="submission" date="2019-02" db="EMBL/GenBank/DDBJ databases">
        <authorList>
            <person name="Gruber-Vodicka R. H."/>
            <person name="Seah K. B. B."/>
        </authorList>
    </citation>
    <scope>NUCLEOTIDE SEQUENCE</scope>
    <source>
        <strain evidence="2">BECK_BZ197</strain>
        <strain evidence="4">BECK_BZ198</strain>
        <strain evidence="3">BECK_BZ199</strain>
    </source>
</reference>
<feature type="transmembrane region" description="Helical" evidence="1">
    <location>
        <begin position="48"/>
        <end position="67"/>
    </location>
</feature>
<dbReference type="AlphaFoldDB" id="A0A450XDA5"/>
<evidence type="ECO:0000313" key="2">
    <source>
        <dbReference type="EMBL" id="VFK25890.1"/>
    </source>
</evidence>
<keyword evidence="1" id="KW-0472">Membrane</keyword>
<dbReference type="InterPro" id="IPR018710">
    <property type="entry name" value="DUF2232"/>
</dbReference>
<dbReference type="EMBL" id="CAADGH010000015">
    <property type="protein sequence ID" value="VFK75112.1"/>
    <property type="molecule type" value="Genomic_DNA"/>
</dbReference>
<feature type="transmembrane region" description="Helical" evidence="1">
    <location>
        <begin position="226"/>
        <end position="246"/>
    </location>
</feature>
<feature type="transmembrane region" description="Helical" evidence="1">
    <location>
        <begin position="98"/>
        <end position="119"/>
    </location>
</feature>
<feature type="transmembrane region" description="Helical" evidence="1">
    <location>
        <begin position="15"/>
        <end position="41"/>
    </location>
</feature>
<name>A0A450XDA5_9GAMM</name>
<keyword evidence="1" id="KW-1133">Transmembrane helix</keyword>
<protein>
    <submittedName>
        <fullName evidence="3">Predicted membrane protein (DUF2232)</fullName>
    </submittedName>
</protein>
<evidence type="ECO:0000313" key="3">
    <source>
        <dbReference type="EMBL" id="VFK27251.1"/>
    </source>
</evidence>
<dbReference type="Pfam" id="PF09991">
    <property type="entry name" value="DUF2232"/>
    <property type="match status" value="1"/>
</dbReference>
<evidence type="ECO:0000313" key="4">
    <source>
        <dbReference type="EMBL" id="VFK75112.1"/>
    </source>
</evidence>
<evidence type="ECO:0000256" key="1">
    <source>
        <dbReference type="SAM" id="Phobius"/>
    </source>
</evidence>
<proteinExistence type="predicted"/>